<feature type="domain" description="Rhodanese" evidence="2">
    <location>
        <begin position="56"/>
        <end position="143"/>
    </location>
</feature>
<dbReference type="Gene3D" id="3.40.250.10">
    <property type="entry name" value="Rhodanese-like domain"/>
    <property type="match status" value="1"/>
</dbReference>
<dbReference type="InterPro" id="IPR036873">
    <property type="entry name" value="Rhodanese-like_dom_sf"/>
</dbReference>
<evidence type="ECO:0000259" key="2">
    <source>
        <dbReference type="PROSITE" id="PS50206"/>
    </source>
</evidence>
<reference evidence="3 4" key="1">
    <citation type="journal article" date="2019" name="Int. J. Syst. Evol. Microbiol.">
        <title>The Global Catalogue of Microorganisms (GCM) 10K type strain sequencing project: providing services to taxonomists for standard genome sequencing and annotation.</title>
        <authorList>
            <consortium name="The Broad Institute Genomics Platform"/>
            <consortium name="The Broad Institute Genome Sequencing Center for Infectious Disease"/>
            <person name="Wu L."/>
            <person name="Ma J."/>
        </authorList>
    </citation>
    <scope>NUCLEOTIDE SEQUENCE [LARGE SCALE GENOMIC DNA]</scope>
    <source>
        <strain evidence="3 4">JCM 6486</strain>
    </source>
</reference>
<dbReference type="SUPFAM" id="SSF52821">
    <property type="entry name" value="Rhodanese/Cell cycle control phosphatase"/>
    <property type="match status" value="1"/>
</dbReference>
<dbReference type="RefSeq" id="WP_346041529.1">
    <property type="nucleotide sequence ID" value="NZ_BAAACP010000002.1"/>
</dbReference>
<keyword evidence="4" id="KW-1185">Reference proteome</keyword>
<dbReference type="Pfam" id="PF00581">
    <property type="entry name" value="Rhodanese"/>
    <property type="match status" value="1"/>
</dbReference>
<evidence type="ECO:0000256" key="1">
    <source>
        <dbReference type="SAM" id="SignalP"/>
    </source>
</evidence>
<dbReference type="Proteomes" id="UP001400965">
    <property type="component" value="Unassembled WGS sequence"/>
</dbReference>
<dbReference type="CDD" id="cd00158">
    <property type="entry name" value="RHOD"/>
    <property type="match status" value="1"/>
</dbReference>
<proteinExistence type="predicted"/>
<name>A0ABN1LY79_9FIRM</name>
<comment type="caution">
    <text evidence="3">The sequence shown here is derived from an EMBL/GenBank/DDBJ whole genome shotgun (WGS) entry which is preliminary data.</text>
</comment>
<feature type="chain" id="PRO_5046138161" description="Rhodanese domain-containing protein" evidence="1">
    <location>
        <begin position="26"/>
        <end position="143"/>
    </location>
</feature>
<organism evidence="3 4">
    <name type="scientific">Paraclostridium tenue</name>
    <dbReference type="NCBI Taxonomy" id="1737"/>
    <lineage>
        <taxon>Bacteria</taxon>
        <taxon>Bacillati</taxon>
        <taxon>Bacillota</taxon>
        <taxon>Clostridia</taxon>
        <taxon>Peptostreptococcales</taxon>
        <taxon>Peptostreptococcaceae</taxon>
        <taxon>Paraclostridium</taxon>
    </lineage>
</organism>
<dbReference type="PROSITE" id="PS50206">
    <property type="entry name" value="RHODANESE_3"/>
    <property type="match status" value="1"/>
</dbReference>
<dbReference type="PANTHER" id="PTHR43031">
    <property type="entry name" value="FAD-DEPENDENT OXIDOREDUCTASE"/>
    <property type="match status" value="1"/>
</dbReference>
<feature type="signal peptide" evidence="1">
    <location>
        <begin position="1"/>
        <end position="25"/>
    </location>
</feature>
<protein>
    <recommendedName>
        <fullName evidence="2">Rhodanese domain-containing protein</fullName>
    </recommendedName>
</protein>
<accession>A0ABN1LY79</accession>
<evidence type="ECO:0000313" key="4">
    <source>
        <dbReference type="Proteomes" id="UP001400965"/>
    </source>
</evidence>
<dbReference type="EMBL" id="BAAACP010000002">
    <property type="protein sequence ID" value="GAA0861621.1"/>
    <property type="molecule type" value="Genomic_DNA"/>
</dbReference>
<sequence length="143" mass="16167">MKFTKKSKIFTISIVLALTISSLVGCSSKEKSNEKNKAASGYENINAKETEDLLASGDDIVVVDVRSKDEYDMGHIDRAMHIDYNEFNDNLSKLDDYKDKTVLLYCKTGNRSEKAAKILEKNGFKKVYNAEDGVEEHDYKLVK</sequence>
<dbReference type="PANTHER" id="PTHR43031:SF1">
    <property type="entry name" value="PYRIDINE NUCLEOTIDE-DISULPHIDE OXIDOREDUCTASE"/>
    <property type="match status" value="1"/>
</dbReference>
<keyword evidence="1" id="KW-0732">Signal</keyword>
<gene>
    <name evidence="3" type="ORF">GCM10008917_03700</name>
</gene>
<evidence type="ECO:0000313" key="3">
    <source>
        <dbReference type="EMBL" id="GAA0861621.1"/>
    </source>
</evidence>
<dbReference type="InterPro" id="IPR001763">
    <property type="entry name" value="Rhodanese-like_dom"/>
</dbReference>
<dbReference type="InterPro" id="IPR050229">
    <property type="entry name" value="GlpE_sulfurtransferase"/>
</dbReference>
<dbReference type="PROSITE" id="PS51257">
    <property type="entry name" value="PROKAR_LIPOPROTEIN"/>
    <property type="match status" value="1"/>
</dbReference>
<dbReference type="SMART" id="SM00450">
    <property type="entry name" value="RHOD"/>
    <property type="match status" value="1"/>
</dbReference>